<dbReference type="Gene3D" id="3.10.20.30">
    <property type="match status" value="1"/>
</dbReference>
<comment type="caution">
    <text evidence="1">The sequence shown here is derived from an EMBL/GenBank/DDBJ whole genome shotgun (WGS) entry which is preliminary data.</text>
</comment>
<dbReference type="InterPro" id="IPR012675">
    <property type="entry name" value="Beta-grasp_dom_sf"/>
</dbReference>
<dbReference type="InterPro" id="IPR010035">
    <property type="entry name" value="Thi_S"/>
</dbReference>
<accession>A0A7V9W2G5</accession>
<dbReference type="EMBL" id="JABFUB010000008">
    <property type="protein sequence ID" value="MCG6662192.1"/>
    <property type="molecule type" value="Genomic_DNA"/>
</dbReference>
<dbReference type="NCBIfam" id="TIGR01683">
    <property type="entry name" value="thiS"/>
    <property type="match status" value="1"/>
</dbReference>
<dbReference type="Pfam" id="PF02597">
    <property type="entry name" value="ThiS"/>
    <property type="match status" value="1"/>
</dbReference>
<dbReference type="Proteomes" id="UP000518091">
    <property type="component" value="Unassembled WGS sequence"/>
</dbReference>
<evidence type="ECO:0000313" key="3">
    <source>
        <dbReference type="Proteomes" id="UP000518091"/>
    </source>
</evidence>
<evidence type="ECO:0000313" key="4">
    <source>
        <dbReference type="Proteomes" id="UP000814353"/>
    </source>
</evidence>
<dbReference type="PANTHER" id="PTHR34472:SF1">
    <property type="entry name" value="SULFUR CARRIER PROTEIN THIS"/>
    <property type="match status" value="1"/>
</dbReference>
<name>A0A7V9W2G5_9GAMM</name>
<reference evidence="2 4" key="1">
    <citation type="submission" date="2020-05" db="EMBL/GenBank/DDBJ databases">
        <title>Comparative genomic analysis of denitrifying bacteria from Halomonas genus.</title>
        <authorList>
            <person name="Wang L."/>
            <person name="Shao Z."/>
        </authorList>
    </citation>
    <scope>NUCLEOTIDE SEQUENCE [LARGE SCALE GENOMIC DNA]</scope>
    <source>
        <strain evidence="2 4">DSM 17331</strain>
    </source>
</reference>
<organism evidence="1 3">
    <name type="scientific">Billgrantia kenyensis</name>
    <dbReference type="NCBI Taxonomy" id="321266"/>
    <lineage>
        <taxon>Bacteria</taxon>
        <taxon>Pseudomonadati</taxon>
        <taxon>Pseudomonadota</taxon>
        <taxon>Gammaproteobacteria</taxon>
        <taxon>Oceanospirillales</taxon>
        <taxon>Halomonadaceae</taxon>
        <taxon>Billgrantia</taxon>
    </lineage>
</organism>
<dbReference type="RefSeq" id="WP_181515264.1">
    <property type="nucleotide sequence ID" value="NZ_JABFUB010000008.1"/>
</dbReference>
<dbReference type="AlphaFoldDB" id="A0A7V9W2G5"/>
<keyword evidence="4" id="KW-1185">Reference proteome</keyword>
<dbReference type="EMBL" id="JACEFT010000016">
    <property type="protein sequence ID" value="MBA2779791.1"/>
    <property type="molecule type" value="Genomic_DNA"/>
</dbReference>
<reference evidence="1 3" key="2">
    <citation type="submission" date="2020-07" db="EMBL/GenBank/DDBJ databases">
        <title>Identification of Halomonas strains.</title>
        <authorList>
            <person name="Xiao Z."/>
            <person name="Shen J."/>
        </authorList>
    </citation>
    <scope>NUCLEOTIDE SEQUENCE [LARGE SCALE GENOMIC DNA]</scope>
    <source>
        <strain evidence="1 3">DSM 17331</strain>
    </source>
</reference>
<protein>
    <submittedName>
        <fullName evidence="1">Sulfur carrier protein ThiS</fullName>
    </submittedName>
</protein>
<gene>
    <name evidence="1" type="primary">thiS</name>
    <name evidence="1" type="ORF">H1D44_12885</name>
    <name evidence="2" type="ORF">HOP48_11635</name>
</gene>
<proteinExistence type="predicted"/>
<dbReference type="Proteomes" id="UP000814353">
    <property type="component" value="Unassembled WGS sequence"/>
</dbReference>
<dbReference type="SUPFAM" id="SSF54285">
    <property type="entry name" value="MoaD/ThiS"/>
    <property type="match status" value="1"/>
</dbReference>
<dbReference type="InterPro" id="IPR016155">
    <property type="entry name" value="Mopterin_synth/thiamin_S_b"/>
</dbReference>
<evidence type="ECO:0000313" key="1">
    <source>
        <dbReference type="EMBL" id="MBA2779791.1"/>
    </source>
</evidence>
<sequence length="66" mass="7151">MQIQLNGEARDLAPDLTVAQLIDSLGLTGRRIAVERNEEIVPRSEHPTTHLVDGDRVEIVHAIGGG</sequence>
<dbReference type="PANTHER" id="PTHR34472">
    <property type="entry name" value="SULFUR CARRIER PROTEIN THIS"/>
    <property type="match status" value="1"/>
</dbReference>
<evidence type="ECO:0000313" key="2">
    <source>
        <dbReference type="EMBL" id="MCG6662192.1"/>
    </source>
</evidence>
<dbReference type="InterPro" id="IPR003749">
    <property type="entry name" value="ThiS/MoaD-like"/>
</dbReference>
<dbReference type="CDD" id="cd00565">
    <property type="entry name" value="Ubl_ThiS"/>
    <property type="match status" value="1"/>
</dbReference>